<reference evidence="2" key="1">
    <citation type="journal article" date="2019" name="bioRxiv">
        <title>The Genome of the Zebra Mussel, Dreissena polymorpha: A Resource for Invasive Species Research.</title>
        <authorList>
            <person name="McCartney M.A."/>
            <person name="Auch B."/>
            <person name="Kono T."/>
            <person name="Mallez S."/>
            <person name="Zhang Y."/>
            <person name="Obille A."/>
            <person name="Becker A."/>
            <person name="Abrahante J.E."/>
            <person name="Garbe J."/>
            <person name="Badalamenti J.P."/>
            <person name="Herman A."/>
            <person name="Mangelson H."/>
            <person name="Liachko I."/>
            <person name="Sullivan S."/>
            <person name="Sone E.D."/>
            <person name="Koren S."/>
            <person name="Silverstein K.A.T."/>
            <person name="Beckman K.B."/>
            <person name="Gohl D.M."/>
        </authorList>
    </citation>
    <scope>NUCLEOTIDE SEQUENCE</scope>
    <source>
        <strain evidence="2">Duluth1</strain>
        <tissue evidence="2">Whole animal</tissue>
    </source>
</reference>
<dbReference type="AlphaFoldDB" id="A0A9D4BXG2"/>
<dbReference type="Proteomes" id="UP000828390">
    <property type="component" value="Unassembled WGS sequence"/>
</dbReference>
<keyword evidence="1" id="KW-0732">Signal</keyword>
<name>A0A9D4BXG2_DREPO</name>
<accession>A0A9D4BXG2</accession>
<organism evidence="2 3">
    <name type="scientific">Dreissena polymorpha</name>
    <name type="common">Zebra mussel</name>
    <name type="synonym">Mytilus polymorpha</name>
    <dbReference type="NCBI Taxonomy" id="45954"/>
    <lineage>
        <taxon>Eukaryota</taxon>
        <taxon>Metazoa</taxon>
        <taxon>Spiralia</taxon>
        <taxon>Lophotrochozoa</taxon>
        <taxon>Mollusca</taxon>
        <taxon>Bivalvia</taxon>
        <taxon>Autobranchia</taxon>
        <taxon>Heteroconchia</taxon>
        <taxon>Euheterodonta</taxon>
        <taxon>Imparidentia</taxon>
        <taxon>Neoheterodontei</taxon>
        <taxon>Myida</taxon>
        <taxon>Dreissenoidea</taxon>
        <taxon>Dreissenidae</taxon>
        <taxon>Dreissena</taxon>
    </lineage>
</organism>
<evidence type="ECO:0000313" key="3">
    <source>
        <dbReference type="Proteomes" id="UP000828390"/>
    </source>
</evidence>
<reference evidence="2" key="2">
    <citation type="submission" date="2020-11" db="EMBL/GenBank/DDBJ databases">
        <authorList>
            <person name="McCartney M.A."/>
            <person name="Auch B."/>
            <person name="Kono T."/>
            <person name="Mallez S."/>
            <person name="Becker A."/>
            <person name="Gohl D.M."/>
            <person name="Silverstein K.A.T."/>
            <person name="Koren S."/>
            <person name="Bechman K.B."/>
            <person name="Herman A."/>
            <person name="Abrahante J.E."/>
            <person name="Garbe J."/>
        </authorList>
    </citation>
    <scope>NUCLEOTIDE SEQUENCE</scope>
    <source>
        <strain evidence="2">Duluth1</strain>
        <tissue evidence="2">Whole animal</tissue>
    </source>
</reference>
<proteinExistence type="predicted"/>
<feature type="signal peptide" evidence="1">
    <location>
        <begin position="1"/>
        <end position="28"/>
    </location>
</feature>
<gene>
    <name evidence="2" type="ORF">DPMN_071987</name>
</gene>
<evidence type="ECO:0000313" key="2">
    <source>
        <dbReference type="EMBL" id="KAH3712293.1"/>
    </source>
</evidence>
<comment type="caution">
    <text evidence="2">The sequence shown here is derived from an EMBL/GenBank/DDBJ whole genome shotgun (WGS) entry which is preliminary data.</text>
</comment>
<feature type="chain" id="PRO_5039468018" evidence="1">
    <location>
        <begin position="29"/>
        <end position="79"/>
    </location>
</feature>
<sequence>MQNSTRIYALAFLLIGALLLANFRQAVGSLCMRGRGGRCVEANPERHEQPGETVCVRILVMDADVVAVRSSKISESPRD</sequence>
<dbReference type="EMBL" id="JAIWYP010000014">
    <property type="protein sequence ID" value="KAH3712293.1"/>
    <property type="molecule type" value="Genomic_DNA"/>
</dbReference>
<evidence type="ECO:0000256" key="1">
    <source>
        <dbReference type="SAM" id="SignalP"/>
    </source>
</evidence>
<protein>
    <submittedName>
        <fullName evidence="2">Uncharacterized protein</fullName>
    </submittedName>
</protein>
<keyword evidence="3" id="KW-1185">Reference proteome</keyword>